<evidence type="ECO:0000256" key="6">
    <source>
        <dbReference type="ARBA" id="ARBA00022989"/>
    </source>
</evidence>
<feature type="transmembrane region" description="Helical" evidence="8">
    <location>
        <begin position="357"/>
        <end position="387"/>
    </location>
</feature>
<gene>
    <name evidence="9" type="primary">dcuC</name>
    <name evidence="9" type="ORF">LMF89_04975</name>
</gene>
<keyword evidence="7 8" id="KW-0472">Membrane</keyword>
<comment type="caution">
    <text evidence="9">The sequence shown here is derived from an EMBL/GenBank/DDBJ whole genome shotgun (WGS) entry which is preliminary data.</text>
</comment>
<comment type="similarity">
    <text evidence="2">Belongs to the DcuC/DcuD transporter (TC 2.A.61) family.</text>
</comment>
<evidence type="ECO:0000256" key="2">
    <source>
        <dbReference type="ARBA" id="ARBA00005275"/>
    </source>
</evidence>
<dbReference type="Proteomes" id="UP001165492">
    <property type="component" value="Unassembled WGS sequence"/>
</dbReference>
<keyword evidence="4" id="KW-1003">Cell membrane</keyword>
<keyword evidence="5 8" id="KW-0812">Transmembrane</keyword>
<dbReference type="InterPro" id="IPR004669">
    <property type="entry name" value="C4_dicarb_anaerob_car"/>
</dbReference>
<evidence type="ECO:0000256" key="4">
    <source>
        <dbReference type="ARBA" id="ARBA00022475"/>
    </source>
</evidence>
<proteinExistence type="inferred from homology"/>
<keyword evidence="10" id="KW-1185">Reference proteome</keyword>
<feature type="transmembrane region" description="Helical" evidence="8">
    <location>
        <begin position="276"/>
        <end position="297"/>
    </location>
</feature>
<keyword evidence="6 8" id="KW-1133">Transmembrane helix</keyword>
<dbReference type="EMBL" id="JAJHJB010000004">
    <property type="protein sequence ID" value="MCC5464720.1"/>
    <property type="molecule type" value="Genomic_DNA"/>
</dbReference>
<dbReference type="NCBIfam" id="NF037994">
    <property type="entry name" value="DcuC_1"/>
    <property type="match status" value="1"/>
</dbReference>
<feature type="transmembrane region" description="Helical" evidence="8">
    <location>
        <begin position="317"/>
        <end position="345"/>
    </location>
</feature>
<feature type="transmembrane region" description="Helical" evidence="8">
    <location>
        <begin position="440"/>
        <end position="459"/>
    </location>
</feature>
<evidence type="ECO:0000256" key="5">
    <source>
        <dbReference type="ARBA" id="ARBA00022692"/>
    </source>
</evidence>
<evidence type="ECO:0000313" key="10">
    <source>
        <dbReference type="Proteomes" id="UP001165492"/>
    </source>
</evidence>
<dbReference type="InterPro" id="IPR018385">
    <property type="entry name" value="C4_dicarb_anaerob_car-like"/>
</dbReference>
<feature type="transmembrane region" description="Helical" evidence="8">
    <location>
        <begin position="250"/>
        <end position="269"/>
    </location>
</feature>
<evidence type="ECO:0000313" key="9">
    <source>
        <dbReference type="EMBL" id="MCC5464720.1"/>
    </source>
</evidence>
<evidence type="ECO:0000256" key="1">
    <source>
        <dbReference type="ARBA" id="ARBA00004651"/>
    </source>
</evidence>
<feature type="transmembrane region" description="Helical" evidence="8">
    <location>
        <begin position="193"/>
        <end position="215"/>
    </location>
</feature>
<dbReference type="RefSeq" id="WP_229534141.1">
    <property type="nucleotide sequence ID" value="NZ_JAJHJB010000004.1"/>
</dbReference>
<evidence type="ECO:0000256" key="3">
    <source>
        <dbReference type="ARBA" id="ARBA00022448"/>
    </source>
</evidence>
<dbReference type="Pfam" id="PF03606">
    <property type="entry name" value="DcuC"/>
    <property type="match status" value="1"/>
</dbReference>
<name>A0ABS8HNG3_9FIRM</name>
<comment type="subcellular location">
    <subcellularLocation>
        <location evidence="1">Cell membrane</location>
        <topology evidence="1">Multi-pass membrane protein</topology>
    </subcellularLocation>
</comment>
<accession>A0ABS8HNG3</accession>
<feature type="transmembrane region" description="Helical" evidence="8">
    <location>
        <begin position="27"/>
        <end position="48"/>
    </location>
</feature>
<dbReference type="NCBIfam" id="TIGR00771">
    <property type="entry name" value="DcuC"/>
    <property type="match status" value="1"/>
</dbReference>
<dbReference type="PANTHER" id="PTHR42002">
    <property type="entry name" value="ANAEROBIC C4-DICARBOXYLATE TRANSPORTER DCUC-RELATED"/>
    <property type="match status" value="1"/>
</dbReference>
<dbReference type="PANTHER" id="PTHR42002:SF2">
    <property type="entry name" value="ANAEROBIC C4-DICARBOXYLATE TRANSPORTER DCUC-RELATED"/>
    <property type="match status" value="1"/>
</dbReference>
<organism evidence="9 10">
    <name type="scientific">Pelosinus baikalensis</name>
    <dbReference type="NCBI Taxonomy" id="2892015"/>
    <lineage>
        <taxon>Bacteria</taxon>
        <taxon>Bacillati</taxon>
        <taxon>Bacillota</taxon>
        <taxon>Negativicutes</taxon>
        <taxon>Selenomonadales</taxon>
        <taxon>Sporomusaceae</taxon>
        <taxon>Pelosinus</taxon>
    </lineage>
</organism>
<sequence>MLGLMIALFFLCICGYAIFKKYKAQTVLLTGGFAMMSVAILLGMGDILPVKNSTGSPWFDMFQFVAVLASKRAAEIGMLIMVVTGFARYMDKIGASRVLVHICIKPLQALRSPYIVMALGFIIGQCLHLFIASASGLGVLLMVTMYPILISLGISRNGATAVIGTTSAIDLGPSSGNTVLAAKTAGLQTVDYFVTYQLPVAVVVILAIAVTHYFVQRWFDKKHEGGLAAGVPREEEKTDHKSDTEPLRPLWYVFLPIFPMILILAFGFFKFRGIHLDIIPCMFVSLFISMVCEALTTRNVKKVFASIQTFFDGMGSQFATVITLIVAGETLAQGLTALGAIDTLINVTQSTGSGKTVMVLVMSGIIAVSCIVMGSGNAPFFAFSAFAPQVAKKLGFDAVNLLLPMQLTSSLARGISPITAVIVAVCGISGASPFEVVKRTAIPMAVGLLTTQIMTYILFG</sequence>
<keyword evidence="3" id="KW-0813">Transport</keyword>
<evidence type="ECO:0000256" key="8">
    <source>
        <dbReference type="SAM" id="Phobius"/>
    </source>
</evidence>
<feature type="transmembrane region" description="Helical" evidence="8">
    <location>
        <begin position="114"/>
        <end position="131"/>
    </location>
</feature>
<feature type="transmembrane region" description="Helical" evidence="8">
    <location>
        <begin position="137"/>
        <end position="154"/>
    </location>
</feature>
<evidence type="ECO:0000256" key="7">
    <source>
        <dbReference type="ARBA" id="ARBA00023136"/>
    </source>
</evidence>
<protein>
    <submittedName>
        <fullName evidence="9">C4-dicarboxylate transporter DcuC</fullName>
    </submittedName>
</protein>
<reference evidence="9" key="1">
    <citation type="submission" date="2021-11" db="EMBL/GenBank/DDBJ databases">
        <title>Description of a new species Pelosinus isolated from the bottom sediments of Lake Baikal.</title>
        <authorList>
            <person name="Zakharyuk A."/>
        </authorList>
    </citation>
    <scope>NUCLEOTIDE SEQUENCE</scope>
    <source>
        <strain evidence="9">Bkl1</strain>
    </source>
</reference>
<feature type="transmembrane region" description="Helical" evidence="8">
    <location>
        <begin position="407"/>
        <end position="428"/>
    </location>
</feature>